<dbReference type="EMBL" id="BAABIA010000004">
    <property type="protein sequence ID" value="GAA5139664.1"/>
    <property type="molecule type" value="Genomic_DNA"/>
</dbReference>
<dbReference type="RefSeq" id="WP_345736308.1">
    <property type="nucleotide sequence ID" value="NZ_BAABIA010000004.1"/>
</dbReference>
<protein>
    <submittedName>
        <fullName evidence="1">Uncharacterized protein</fullName>
    </submittedName>
</protein>
<dbReference type="Proteomes" id="UP001499852">
    <property type="component" value="Unassembled WGS sequence"/>
</dbReference>
<name>A0ABP9P3M6_9BACT</name>
<organism evidence="1 2">
    <name type="scientific">Prosthecobacter algae</name>
    <dbReference type="NCBI Taxonomy" id="1144682"/>
    <lineage>
        <taxon>Bacteria</taxon>
        <taxon>Pseudomonadati</taxon>
        <taxon>Verrucomicrobiota</taxon>
        <taxon>Verrucomicrobiia</taxon>
        <taxon>Verrucomicrobiales</taxon>
        <taxon>Verrucomicrobiaceae</taxon>
        <taxon>Prosthecobacter</taxon>
    </lineage>
</organism>
<evidence type="ECO:0000313" key="2">
    <source>
        <dbReference type="Proteomes" id="UP001499852"/>
    </source>
</evidence>
<accession>A0ABP9P3M6</accession>
<comment type="caution">
    <text evidence="1">The sequence shown here is derived from an EMBL/GenBank/DDBJ whole genome shotgun (WGS) entry which is preliminary data.</text>
</comment>
<sequence>MNTSLDSASHLSATPNEFALGWNAMEAFNASVARPMNAEIVADFVASARQEKPAKPHFVASFWTALSVAGGRKAAAIA</sequence>
<keyword evidence="2" id="KW-1185">Reference proteome</keyword>
<proteinExistence type="predicted"/>
<gene>
    <name evidence="1" type="ORF">GCM10023213_20730</name>
</gene>
<reference evidence="2" key="1">
    <citation type="journal article" date="2019" name="Int. J. Syst. Evol. Microbiol.">
        <title>The Global Catalogue of Microorganisms (GCM) 10K type strain sequencing project: providing services to taxonomists for standard genome sequencing and annotation.</title>
        <authorList>
            <consortium name="The Broad Institute Genomics Platform"/>
            <consortium name="The Broad Institute Genome Sequencing Center for Infectious Disease"/>
            <person name="Wu L."/>
            <person name="Ma J."/>
        </authorList>
    </citation>
    <scope>NUCLEOTIDE SEQUENCE [LARGE SCALE GENOMIC DNA]</scope>
    <source>
        <strain evidence="2">JCM 18053</strain>
    </source>
</reference>
<evidence type="ECO:0000313" key="1">
    <source>
        <dbReference type="EMBL" id="GAA5139664.1"/>
    </source>
</evidence>